<dbReference type="OrthoDB" id="416729at2759"/>
<evidence type="ECO:0000256" key="3">
    <source>
        <dbReference type="ARBA" id="ARBA00023242"/>
    </source>
</evidence>
<evidence type="ECO:0000313" key="6">
    <source>
        <dbReference type="Proteomes" id="UP001140094"/>
    </source>
</evidence>
<dbReference type="EMBL" id="JANBUO010001463">
    <property type="protein sequence ID" value="KAJ2798167.1"/>
    <property type="molecule type" value="Genomic_DNA"/>
</dbReference>
<comment type="caution">
    <text evidence="5">The sequence shown here is derived from an EMBL/GenBank/DDBJ whole genome shotgun (WGS) entry which is preliminary data.</text>
</comment>
<evidence type="ECO:0000256" key="2">
    <source>
        <dbReference type="ARBA" id="ARBA00022694"/>
    </source>
</evidence>
<name>A0A9W8HXS0_9FUNG</name>
<dbReference type="GO" id="GO:0000172">
    <property type="term" value="C:ribonuclease MRP complex"/>
    <property type="evidence" value="ECO:0007669"/>
    <property type="project" value="InterPro"/>
</dbReference>
<reference evidence="5" key="1">
    <citation type="submission" date="2022-07" db="EMBL/GenBank/DDBJ databases">
        <title>Phylogenomic reconstructions and comparative analyses of Kickxellomycotina fungi.</title>
        <authorList>
            <person name="Reynolds N.K."/>
            <person name="Stajich J.E."/>
            <person name="Barry K."/>
            <person name="Grigoriev I.V."/>
            <person name="Crous P."/>
            <person name="Smith M.E."/>
        </authorList>
    </citation>
    <scope>NUCLEOTIDE SEQUENCE</scope>
    <source>
        <strain evidence="5">NRRL 1565</strain>
    </source>
</reference>
<evidence type="ECO:0000256" key="1">
    <source>
        <dbReference type="ARBA" id="ARBA00004604"/>
    </source>
</evidence>
<sequence>MDSENAETAGQVCTPAGETAEVGGQCGQNKRRQADGMVKKRKPIRPSTSRADIYVTRERRRFSSHMRRARKLLLERNYPSITIHGLGAAIQHAISLANAVKASLGGQVTMEVSTDTVTLFDDLIPQNDTDDISTQMRQNSAIHIQMALLPTVRSQIFSKPR</sequence>
<evidence type="ECO:0000313" key="5">
    <source>
        <dbReference type="EMBL" id="KAJ2798167.1"/>
    </source>
</evidence>
<dbReference type="Gene3D" id="3.30.110.20">
    <property type="entry name" value="Alba-like domain"/>
    <property type="match status" value="1"/>
</dbReference>
<evidence type="ECO:0000256" key="4">
    <source>
        <dbReference type="SAM" id="MobiDB-lite"/>
    </source>
</evidence>
<dbReference type="InterPro" id="IPR014612">
    <property type="entry name" value="Pop7/Rpp20"/>
</dbReference>
<feature type="region of interest" description="Disordered" evidence="4">
    <location>
        <begin position="1"/>
        <end position="47"/>
    </location>
</feature>
<protein>
    <submittedName>
        <fullName evidence="5">Uncharacterized protein</fullName>
    </submittedName>
</protein>
<dbReference type="Pfam" id="PF12328">
    <property type="entry name" value="Rpp20"/>
    <property type="match status" value="1"/>
</dbReference>
<dbReference type="GO" id="GO:0003676">
    <property type="term" value="F:nucleic acid binding"/>
    <property type="evidence" value="ECO:0007669"/>
    <property type="project" value="InterPro"/>
</dbReference>
<proteinExistence type="predicted"/>
<dbReference type="GO" id="GO:0005655">
    <property type="term" value="C:nucleolar ribonuclease P complex"/>
    <property type="evidence" value="ECO:0007669"/>
    <property type="project" value="InterPro"/>
</dbReference>
<dbReference type="GO" id="GO:0001682">
    <property type="term" value="P:tRNA 5'-leader removal"/>
    <property type="evidence" value="ECO:0007669"/>
    <property type="project" value="InterPro"/>
</dbReference>
<organism evidence="5 6">
    <name type="scientific">Coemansia guatemalensis</name>
    <dbReference type="NCBI Taxonomy" id="2761395"/>
    <lineage>
        <taxon>Eukaryota</taxon>
        <taxon>Fungi</taxon>
        <taxon>Fungi incertae sedis</taxon>
        <taxon>Zoopagomycota</taxon>
        <taxon>Kickxellomycotina</taxon>
        <taxon>Kickxellomycetes</taxon>
        <taxon>Kickxellales</taxon>
        <taxon>Kickxellaceae</taxon>
        <taxon>Coemansia</taxon>
    </lineage>
</organism>
<dbReference type="SUPFAM" id="SSF82704">
    <property type="entry name" value="AlbA-like"/>
    <property type="match status" value="1"/>
</dbReference>
<dbReference type="Proteomes" id="UP001140094">
    <property type="component" value="Unassembled WGS sequence"/>
</dbReference>
<keyword evidence="6" id="KW-1185">Reference proteome</keyword>
<keyword evidence="2" id="KW-0819">tRNA processing</keyword>
<gene>
    <name evidence="5" type="ORF">H4R20_004917</name>
</gene>
<dbReference type="PANTHER" id="PTHR15314:SF1">
    <property type="entry name" value="RIBONUCLEASE P PROTEIN SUBUNIT P20"/>
    <property type="match status" value="1"/>
</dbReference>
<dbReference type="PANTHER" id="PTHR15314">
    <property type="entry name" value="RIBONUCLEASE P PROTEIN SUBUNIT P20"/>
    <property type="match status" value="1"/>
</dbReference>
<keyword evidence="3" id="KW-0539">Nucleus</keyword>
<dbReference type="InterPro" id="IPR036882">
    <property type="entry name" value="Alba-like_dom_sf"/>
</dbReference>
<dbReference type="AlphaFoldDB" id="A0A9W8HXS0"/>
<comment type="subcellular location">
    <subcellularLocation>
        <location evidence="1">Nucleus</location>
        <location evidence="1">Nucleolus</location>
    </subcellularLocation>
</comment>
<accession>A0A9W8HXS0</accession>